<dbReference type="RefSeq" id="XP_036263045.1">
    <property type="nucleotide sequence ID" value="XM_036407335.1"/>
</dbReference>
<proteinExistence type="predicted"/>
<evidence type="ECO:0000313" key="1">
    <source>
        <dbReference type="EMBL" id="CEG37342.1"/>
    </source>
</evidence>
<dbReference type="AlphaFoldDB" id="A0A0P1AAD5"/>
<keyword evidence="2" id="KW-1185">Reference proteome</keyword>
<organism evidence="1 2">
    <name type="scientific">Plasmopara halstedii</name>
    <name type="common">Downy mildew of sunflower</name>
    <dbReference type="NCBI Taxonomy" id="4781"/>
    <lineage>
        <taxon>Eukaryota</taxon>
        <taxon>Sar</taxon>
        <taxon>Stramenopiles</taxon>
        <taxon>Oomycota</taxon>
        <taxon>Peronosporomycetes</taxon>
        <taxon>Peronosporales</taxon>
        <taxon>Peronosporaceae</taxon>
        <taxon>Plasmopara</taxon>
    </lineage>
</organism>
<dbReference type="EMBL" id="CCYD01000286">
    <property type="protein sequence ID" value="CEG37342.1"/>
    <property type="molecule type" value="Genomic_DNA"/>
</dbReference>
<reference evidence="2" key="1">
    <citation type="submission" date="2014-09" db="EMBL/GenBank/DDBJ databases">
        <authorList>
            <person name="Sharma Rahul"/>
            <person name="Thines Marco"/>
        </authorList>
    </citation>
    <scope>NUCLEOTIDE SEQUENCE [LARGE SCALE GENOMIC DNA]</scope>
</reference>
<dbReference type="Proteomes" id="UP000054928">
    <property type="component" value="Unassembled WGS sequence"/>
</dbReference>
<accession>A0A0P1AAD5</accession>
<name>A0A0P1AAD5_PLAHL</name>
<dbReference type="GeneID" id="59052878"/>
<sequence length="87" mass="9644">MPNSRQLYSSSGCLHIEDPQTPGMKTLARRSVNMLKNDSHLCPSQTFKCSGNMLKNDSHLCSSQTFKSQNLDFSHSPSKILSLTEAV</sequence>
<evidence type="ECO:0000313" key="2">
    <source>
        <dbReference type="Proteomes" id="UP000054928"/>
    </source>
</evidence>
<protein>
    <submittedName>
        <fullName evidence="1">Uncharacterized protein</fullName>
    </submittedName>
</protein>